<dbReference type="AlphaFoldDB" id="A0A183EAV6"/>
<feature type="domain" description="Fucosyltransferase C-terminal" evidence="8">
    <location>
        <begin position="2"/>
        <end position="118"/>
    </location>
</feature>
<keyword evidence="6 7" id="KW-0333">Golgi apparatus</keyword>
<keyword evidence="7" id="KW-0812">Transmembrane</keyword>
<accession>A0A183EAV6</accession>
<dbReference type="InterPro" id="IPR038577">
    <property type="entry name" value="GT10-like_C_sf"/>
</dbReference>
<comment type="subcellular location">
    <subcellularLocation>
        <location evidence="1">Golgi apparatus membrane</location>
        <topology evidence="1">Single-pass type II membrane protein</topology>
    </subcellularLocation>
    <subcellularLocation>
        <location evidence="7">Golgi apparatus</location>
        <location evidence="7">Golgi stack membrane</location>
        <topology evidence="7">Single-pass type II membrane protein</topology>
    </subcellularLocation>
</comment>
<dbReference type="PANTHER" id="PTHR48438">
    <property type="entry name" value="ALPHA-(1,3)-FUCOSYLTRANSFERASE C-RELATED"/>
    <property type="match status" value="1"/>
</dbReference>
<proteinExistence type="inferred from homology"/>
<keyword evidence="5 7" id="KW-0808">Transferase</keyword>
<dbReference type="EC" id="2.4.1.-" evidence="7"/>
<dbReference type="SUPFAM" id="SSF53756">
    <property type="entry name" value="UDP-Glycosyltransferase/glycogen phosphorylase"/>
    <property type="match status" value="1"/>
</dbReference>
<dbReference type="Gene3D" id="3.40.50.11660">
    <property type="entry name" value="Glycosyl transferase family 10, C-terminal domain"/>
    <property type="match status" value="1"/>
</dbReference>
<dbReference type="GO" id="GO:0008417">
    <property type="term" value="F:fucosyltransferase activity"/>
    <property type="evidence" value="ECO:0007669"/>
    <property type="project" value="InterPro"/>
</dbReference>
<reference evidence="11" key="1">
    <citation type="submission" date="2016-06" db="UniProtKB">
        <authorList>
            <consortium name="WormBaseParasite"/>
        </authorList>
    </citation>
    <scope>IDENTIFICATION</scope>
</reference>
<reference evidence="9 10" key="2">
    <citation type="submission" date="2018-11" db="EMBL/GenBank/DDBJ databases">
        <authorList>
            <consortium name="Pathogen Informatics"/>
        </authorList>
    </citation>
    <scope>NUCLEOTIDE SEQUENCE [LARGE SCALE GENOMIC DNA]</scope>
</reference>
<evidence type="ECO:0000256" key="7">
    <source>
        <dbReference type="RuleBase" id="RU003832"/>
    </source>
</evidence>
<dbReference type="Pfam" id="PF00852">
    <property type="entry name" value="Glyco_transf_10"/>
    <property type="match status" value="1"/>
</dbReference>
<evidence type="ECO:0000313" key="9">
    <source>
        <dbReference type="EMBL" id="VDN31046.1"/>
    </source>
</evidence>
<dbReference type="OrthoDB" id="5912041at2759"/>
<dbReference type="UniPathway" id="UPA00378"/>
<dbReference type="GO" id="GO:0032580">
    <property type="term" value="C:Golgi cisterna membrane"/>
    <property type="evidence" value="ECO:0007669"/>
    <property type="project" value="UniProtKB-SubCell"/>
</dbReference>
<dbReference type="EMBL" id="UYRT01086201">
    <property type="protein sequence ID" value="VDN31046.1"/>
    <property type="molecule type" value="Genomic_DNA"/>
</dbReference>
<protein>
    <recommendedName>
        <fullName evidence="7">Fucosyltransferase</fullName>
        <ecNumber evidence="7">2.4.1.-</ecNumber>
    </recommendedName>
</protein>
<evidence type="ECO:0000256" key="1">
    <source>
        <dbReference type="ARBA" id="ARBA00004323"/>
    </source>
</evidence>
<sequence length="118" mass="13744">MMVLQLVSNCLTPSKRELYADQLKHYVNITQRGECSNTTCDTQHRFYLAFENSVCRDYITEKTFARMESLLVPIIFNRSIYDVSLPPGSFIAADDFESPRQLAKYLNYLGRNNTVYLR</sequence>
<name>A0A183EAV6_9BILA</name>
<dbReference type="GO" id="GO:0000139">
    <property type="term" value="C:Golgi membrane"/>
    <property type="evidence" value="ECO:0007669"/>
    <property type="project" value="UniProtKB-SubCell"/>
</dbReference>
<dbReference type="InterPro" id="IPR055270">
    <property type="entry name" value="Glyco_tran_10_C"/>
</dbReference>
<evidence type="ECO:0000256" key="4">
    <source>
        <dbReference type="ARBA" id="ARBA00022676"/>
    </source>
</evidence>
<keyword evidence="7" id="KW-0472">Membrane</keyword>
<dbReference type="WBParaSite" id="GPUH_0001812201-mRNA-1">
    <property type="protein sequence ID" value="GPUH_0001812201-mRNA-1"/>
    <property type="gene ID" value="GPUH_0001812201"/>
</dbReference>
<evidence type="ECO:0000259" key="8">
    <source>
        <dbReference type="Pfam" id="PF00852"/>
    </source>
</evidence>
<comment type="pathway">
    <text evidence="2">Protein modification; protein glycosylation.</text>
</comment>
<evidence type="ECO:0000313" key="11">
    <source>
        <dbReference type="WBParaSite" id="GPUH_0001812201-mRNA-1"/>
    </source>
</evidence>
<dbReference type="PANTHER" id="PTHR48438:SF1">
    <property type="entry name" value="ALPHA-(1,3)-FUCOSYLTRANSFERASE C-RELATED"/>
    <property type="match status" value="1"/>
</dbReference>
<evidence type="ECO:0000256" key="2">
    <source>
        <dbReference type="ARBA" id="ARBA00004922"/>
    </source>
</evidence>
<dbReference type="InterPro" id="IPR001503">
    <property type="entry name" value="Glyco_trans_10"/>
</dbReference>
<evidence type="ECO:0000256" key="3">
    <source>
        <dbReference type="ARBA" id="ARBA00008919"/>
    </source>
</evidence>
<comment type="similarity">
    <text evidence="3 7">Belongs to the glycosyltransferase 10 family.</text>
</comment>
<keyword evidence="10" id="KW-1185">Reference proteome</keyword>
<gene>
    <name evidence="9" type="ORF">GPUH_LOCUS18098</name>
</gene>
<dbReference type="Proteomes" id="UP000271098">
    <property type="component" value="Unassembled WGS sequence"/>
</dbReference>
<keyword evidence="4 7" id="KW-0328">Glycosyltransferase</keyword>
<evidence type="ECO:0000256" key="5">
    <source>
        <dbReference type="ARBA" id="ARBA00022679"/>
    </source>
</evidence>
<evidence type="ECO:0000256" key="6">
    <source>
        <dbReference type="ARBA" id="ARBA00023034"/>
    </source>
</evidence>
<organism evidence="11">
    <name type="scientific">Gongylonema pulchrum</name>
    <dbReference type="NCBI Taxonomy" id="637853"/>
    <lineage>
        <taxon>Eukaryota</taxon>
        <taxon>Metazoa</taxon>
        <taxon>Ecdysozoa</taxon>
        <taxon>Nematoda</taxon>
        <taxon>Chromadorea</taxon>
        <taxon>Rhabditida</taxon>
        <taxon>Spirurina</taxon>
        <taxon>Spiruromorpha</taxon>
        <taxon>Spiruroidea</taxon>
        <taxon>Gongylonematidae</taxon>
        <taxon>Gongylonema</taxon>
    </lineage>
</organism>
<evidence type="ECO:0000313" key="10">
    <source>
        <dbReference type="Proteomes" id="UP000271098"/>
    </source>
</evidence>